<sequence>MALEFSCGKFVPFGVSVA</sequence>
<reference evidence="1" key="2">
    <citation type="journal article" date="2015" name="Data Brief">
        <title>Shoot transcriptome of the giant reed, Arundo donax.</title>
        <authorList>
            <person name="Barrero R.A."/>
            <person name="Guerrero F.D."/>
            <person name="Moolhuijzen P."/>
            <person name="Goolsby J.A."/>
            <person name="Tidwell J."/>
            <person name="Bellgard S.E."/>
            <person name="Bellgard M.I."/>
        </authorList>
    </citation>
    <scope>NUCLEOTIDE SEQUENCE</scope>
    <source>
        <tissue evidence="1">Shoot tissue taken approximately 20 cm above the soil surface</tissue>
    </source>
</reference>
<proteinExistence type="predicted"/>
<dbReference type="EMBL" id="GBRH01272721">
    <property type="protein sequence ID" value="JAD25174.1"/>
    <property type="molecule type" value="Transcribed_RNA"/>
</dbReference>
<protein>
    <submittedName>
        <fullName evidence="1">Uncharacterized protein</fullName>
    </submittedName>
</protein>
<reference evidence="1" key="1">
    <citation type="submission" date="2014-09" db="EMBL/GenBank/DDBJ databases">
        <authorList>
            <person name="Magalhaes I.L.F."/>
            <person name="Oliveira U."/>
            <person name="Santos F.R."/>
            <person name="Vidigal T.H.D.A."/>
            <person name="Brescovit A.D."/>
            <person name="Santos A.J."/>
        </authorList>
    </citation>
    <scope>NUCLEOTIDE SEQUENCE</scope>
    <source>
        <tissue evidence="1">Shoot tissue taken approximately 20 cm above the soil surface</tissue>
    </source>
</reference>
<evidence type="ECO:0000313" key="1">
    <source>
        <dbReference type="EMBL" id="JAD25174.1"/>
    </source>
</evidence>
<name>A0A0A8YFY1_ARUDO</name>
<accession>A0A0A8YFY1</accession>
<organism evidence="1">
    <name type="scientific">Arundo donax</name>
    <name type="common">Giant reed</name>
    <name type="synonym">Donax arundinaceus</name>
    <dbReference type="NCBI Taxonomy" id="35708"/>
    <lineage>
        <taxon>Eukaryota</taxon>
        <taxon>Viridiplantae</taxon>
        <taxon>Streptophyta</taxon>
        <taxon>Embryophyta</taxon>
        <taxon>Tracheophyta</taxon>
        <taxon>Spermatophyta</taxon>
        <taxon>Magnoliopsida</taxon>
        <taxon>Liliopsida</taxon>
        <taxon>Poales</taxon>
        <taxon>Poaceae</taxon>
        <taxon>PACMAD clade</taxon>
        <taxon>Arundinoideae</taxon>
        <taxon>Arundineae</taxon>
        <taxon>Arundo</taxon>
    </lineage>
</organism>
<dbReference type="AlphaFoldDB" id="A0A0A8YFY1"/>